<gene>
    <name evidence="2" type="ORF">H4687_004935</name>
</gene>
<reference evidence="2 3" key="1">
    <citation type="submission" date="2020-10" db="EMBL/GenBank/DDBJ databases">
        <title>Sequencing the genomes of 1000 actinobacteria strains.</title>
        <authorList>
            <person name="Klenk H.-P."/>
        </authorList>
    </citation>
    <scope>NUCLEOTIDE SEQUENCE [LARGE SCALE GENOMIC DNA]</scope>
    <source>
        <strain evidence="2 3">DSM 41803</strain>
    </source>
</reference>
<dbReference type="GeneID" id="86829496"/>
<protein>
    <submittedName>
        <fullName evidence="2">Uncharacterized protein</fullName>
    </submittedName>
</protein>
<dbReference type="Proteomes" id="UP000629287">
    <property type="component" value="Unassembled WGS sequence"/>
</dbReference>
<accession>A0A8I0TTB0</accession>
<evidence type="ECO:0000256" key="1">
    <source>
        <dbReference type="SAM" id="MobiDB-lite"/>
    </source>
</evidence>
<keyword evidence="3" id="KW-1185">Reference proteome</keyword>
<dbReference type="EMBL" id="JADBGF010000001">
    <property type="protein sequence ID" value="MBE1598806.1"/>
    <property type="molecule type" value="Genomic_DNA"/>
</dbReference>
<dbReference type="RefSeq" id="WP_225966805.1">
    <property type="nucleotide sequence ID" value="NZ_JADBGF010000001.1"/>
</dbReference>
<comment type="caution">
    <text evidence="2">The sequence shown here is derived from an EMBL/GenBank/DDBJ whole genome shotgun (WGS) entry which is preliminary data.</text>
</comment>
<feature type="region of interest" description="Disordered" evidence="1">
    <location>
        <begin position="1"/>
        <end position="20"/>
    </location>
</feature>
<feature type="compositionally biased region" description="Basic and acidic residues" evidence="1">
    <location>
        <begin position="9"/>
        <end position="19"/>
    </location>
</feature>
<sequence>MTGMTTSEQHTDTRADNQDGVRTLNFTGAHIAATTVRGSDEYRIDGRAIVVNCGTRDVYVAESPRRPILPLTSTIVADTTLTQADLLVILRVHDEATGAISGITGEPGWTLLGDVIGDGPSTTGGLPFDRRIPLWRSPQDTLGQVEFDPAHLLRETAGEGSPKPFEARVNLWFAPAGTDCFIHNRHDFIEVHTQVAGLGRMQKFKEQDHSTLYQDVLMSPGYTTPDPFCSPGPDGSYTYPWHQYYADTDCVWLAIEYHRVAR</sequence>
<organism evidence="2 3">
    <name type="scientific">Streptomyces stelliscabiei</name>
    <dbReference type="NCBI Taxonomy" id="146820"/>
    <lineage>
        <taxon>Bacteria</taxon>
        <taxon>Bacillati</taxon>
        <taxon>Actinomycetota</taxon>
        <taxon>Actinomycetes</taxon>
        <taxon>Kitasatosporales</taxon>
        <taxon>Streptomycetaceae</taxon>
        <taxon>Streptomyces</taxon>
    </lineage>
</organism>
<name>A0A8I0TTB0_9ACTN</name>
<proteinExistence type="predicted"/>
<evidence type="ECO:0000313" key="2">
    <source>
        <dbReference type="EMBL" id="MBE1598806.1"/>
    </source>
</evidence>
<dbReference type="AlphaFoldDB" id="A0A8I0TTB0"/>
<evidence type="ECO:0000313" key="3">
    <source>
        <dbReference type="Proteomes" id="UP000629287"/>
    </source>
</evidence>